<gene>
    <name evidence="1" type="ORF">BINO364_LOCUS10681</name>
</gene>
<name>A0A8J9VES4_9NEOP</name>
<evidence type="ECO:0000313" key="1">
    <source>
        <dbReference type="EMBL" id="CAH0725060.1"/>
    </source>
</evidence>
<keyword evidence="2" id="KW-1185">Reference proteome</keyword>
<accession>A0A8J9VES4</accession>
<sequence>MYGADPEIPANAASLKLKENKYLAEENDLASPPSKRFINEAQGRAFLPNLSEINPMRGNEASKPALCIQLKCFSNGSQGQTTVIIIFISMLLQP</sequence>
<evidence type="ECO:0000313" key="2">
    <source>
        <dbReference type="Proteomes" id="UP000838878"/>
    </source>
</evidence>
<proteinExistence type="predicted"/>
<dbReference type="Proteomes" id="UP000838878">
    <property type="component" value="Chromosome 5"/>
</dbReference>
<feature type="non-terminal residue" evidence="1">
    <location>
        <position position="94"/>
    </location>
</feature>
<dbReference type="EMBL" id="OV170225">
    <property type="protein sequence ID" value="CAH0725060.1"/>
    <property type="molecule type" value="Genomic_DNA"/>
</dbReference>
<protein>
    <submittedName>
        <fullName evidence="1">Uncharacterized protein</fullName>
    </submittedName>
</protein>
<reference evidence="1" key="1">
    <citation type="submission" date="2021-12" db="EMBL/GenBank/DDBJ databases">
        <authorList>
            <person name="Martin H S."/>
        </authorList>
    </citation>
    <scope>NUCLEOTIDE SEQUENCE</scope>
</reference>
<organism evidence="1 2">
    <name type="scientific">Brenthis ino</name>
    <name type="common">lesser marbled fritillary</name>
    <dbReference type="NCBI Taxonomy" id="405034"/>
    <lineage>
        <taxon>Eukaryota</taxon>
        <taxon>Metazoa</taxon>
        <taxon>Ecdysozoa</taxon>
        <taxon>Arthropoda</taxon>
        <taxon>Hexapoda</taxon>
        <taxon>Insecta</taxon>
        <taxon>Pterygota</taxon>
        <taxon>Neoptera</taxon>
        <taxon>Endopterygota</taxon>
        <taxon>Lepidoptera</taxon>
        <taxon>Glossata</taxon>
        <taxon>Ditrysia</taxon>
        <taxon>Papilionoidea</taxon>
        <taxon>Nymphalidae</taxon>
        <taxon>Heliconiinae</taxon>
        <taxon>Argynnini</taxon>
        <taxon>Brenthis</taxon>
    </lineage>
</organism>
<dbReference type="AlphaFoldDB" id="A0A8J9VES4"/>